<dbReference type="Proteomes" id="UP000577707">
    <property type="component" value="Unassembled WGS sequence"/>
</dbReference>
<proteinExistence type="predicted"/>
<feature type="region of interest" description="Disordered" evidence="1">
    <location>
        <begin position="222"/>
        <end position="243"/>
    </location>
</feature>
<dbReference type="RefSeq" id="WP_183551695.1">
    <property type="nucleotide sequence ID" value="NZ_BMQT01000017.1"/>
</dbReference>
<name>A0A7W5A9P5_9ACTN</name>
<reference evidence="2 3" key="1">
    <citation type="submission" date="2020-08" db="EMBL/GenBank/DDBJ databases">
        <title>Genomic Encyclopedia of Type Strains, Phase III (KMG-III): the genomes of soil and plant-associated and newly described type strains.</title>
        <authorList>
            <person name="Whitman W."/>
        </authorList>
    </citation>
    <scope>NUCLEOTIDE SEQUENCE [LARGE SCALE GENOMIC DNA]</scope>
    <source>
        <strain evidence="2 3">CECT 3302</strain>
    </source>
</reference>
<gene>
    <name evidence="2" type="ORF">FHS12_005129</name>
</gene>
<dbReference type="AlphaFoldDB" id="A0A7W5A9P5"/>
<dbReference type="EMBL" id="JACHXG010000017">
    <property type="protein sequence ID" value="MBB3092152.1"/>
    <property type="molecule type" value="Genomic_DNA"/>
</dbReference>
<organism evidence="2 3">
    <name type="scientific">Nocardioides albus</name>
    <dbReference type="NCBI Taxonomy" id="1841"/>
    <lineage>
        <taxon>Bacteria</taxon>
        <taxon>Bacillati</taxon>
        <taxon>Actinomycetota</taxon>
        <taxon>Actinomycetes</taxon>
        <taxon>Propionibacteriales</taxon>
        <taxon>Nocardioidaceae</taxon>
        <taxon>Nocardioides</taxon>
    </lineage>
</organism>
<accession>A0A7W5A9P5</accession>
<evidence type="ECO:0000313" key="3">
    <source>
        <dbReference type="Proteomes" id="UP000577707"/>
    </source>
</evidence>
<comment type="caution">
    <text evidence="2">The sequence shown here is derived from an EMBL/GenBank/DDBJ whole genome shotgun (WGS) entry which is preliminary data.</text>
</comment>
<sequence>MTETNESGVLLHLTRESTSIKSILGDQQVRAVNAYGAVRKHDTLRDTQRVVCLSEIEPDSRVRLADRRGDFGLAFRADWAKSAGAAPVWYLPRDAGPQQVLFNLVKAMAYGRGKDPDPQHPLWKLTPFIDYPGTYEANGAPTSYEWSWEREWRVHGHLPFRPADVKFVCAPEAAHDDLRAVMLHRGYECPLIDLRWPPGHRAPAGTPEPKTQERTVHGLFDGDPWAGSDPGVEIDPPMPVQGWREQLDEPYDTLDDWWEEYHRDD</sequence>
<protein>
    <submittedName>
        <fullName evidence="2">Uncharacterized protein</fullName>
    </submittedName>
</protein>
<evidence type="ECO:0000313" key="2">
    <source>
        <dbReference type="EMBL" id="MBB3092152.1"/>
    </source>
</evidence>
<keyword evidence="3" id="KW-1185">Reference proteome</keyword>
<evidence type="ECO:0000256" key="1">
    <source>
        <dbReference type="SAM" id="MobiDB-lite"/>
    </source>
</evidence>